<organism evidence="1 2">
    <name type="scientific">Durusdinium trenchii</name>
    <dbReference type="NCBI Taxonomy" id="1381693"/>
    <lineage>
        <taxon>Eukaryota</taxon>
        <taxon>Sar</taxon>
        <taxon>Alveolata</taxon>
        <taxon>Dinophyceae</taxon>
        <taxon>Suessiales</taxon>
        <taxon>Symbiodiniaceae</taxon>
        <taxon>Durusdinium</taxon>
    </lineage>
</organism>
<reference evidence="1 2" key="1">
    <citation type="submission" date="2024-02" db="EMBL/GenBank/DDBJ databases">
        <authorList>
            <person name="Chen Y."/>
            <person name="Shah S."/>
            <person name="Dougan E. K."/>
            <person name="Thang M."/>
            <person name="Chan C."/>
        </authorList>
    </citation>
    <scope>NUCLEOTIDE SEQUENCE [LARGE SCALE GENOMIC DNA]</scope>
</reference>
<evidence type="ECO:0000313" key="1">
    <source>
        <dbReference type="EMBL" id="CAK9038072.1"/>
    </source>
</evidence>
<gene>
    <name evidence="1" type="ORF">SCF082_LOCUS22445</name>
</gene>
<dbReference type="Proteomes" id="UP001642464">
    <property type="component" value="Unassembled WGS sequence"/>
</dbReference>
<protein>
    <submittedName>
        <fullName evidence="1">Uncharacterized protein</fullName>
    </submittedName>
</protein>
<dbReference type="EMBL" id="CAXAMM010016113">
    <property type="protein sequence ID" value="CAK9038072.1"/>
    <property type="molecule type" value="Genomic_DNA"/>
</dbReference>
<accession>A0ABP0LH51</accession>
<sequence>MASPFLMDLSLPGMPGRYQLYISETALRFADQEEQNMKIIPRNCVSTITIRDTDRTFSTTDMPKALACTGVGGVVSGLLARRSMYGIIHSKGGLDLFGVVGGCFGMYFGWKFGHWATWRTCNRLFGPFHQSLQPFESSTLWMAPWSSCIPQEMSPASTAAI</sequence>
<evidence type="ECO:0000313" key="2">
    <source>
        <dbReference type="Proteomes" id="UP001642464"/>
    </source>
</evidence>
<proteinExistence type="predicted"/>
<comment type="caution">
    <text evidence="1">The sequence shown here is derived from an EMBL/GenBank/DDBJ whole genome shotgun (WGS) entry which is preliminary data.</text>
</comment>
<name>A0ABP0LH51_9DINO</name>
<keyword evidence="2" id="KW-1185">Reference proteome</keyword>